<dbReference type="SMART" id="SM00382">
    <property type="entry name" value="AAA"/>
    <property type="match status" value="1"/>
</dbReference>
<dbReference type="PANTHER" id="PTHR32071:SF81">
    <property type="entry name" value="PROPIONATE CATABOLISM OPERON REGULATORY PROTEIN"/>
    <property type="match status" value="1"/>
</dbReference>
<evidence type="ECO:0000256" key="1">
    <source>
        <dbReference type="ARBA" id="ARBA00022741"/>
    </source>
</evidence>
<evidence type="ECO:0000256" key="2">
    <source>
        <dbReference type="ARBA" id="ARBA00022840"/>
    </source>
</evidence>
<dbReference type="InterPro" id="IPR027417">
    <property type="entry name" value="P-loop_NTPase"/>
</dbReference>
<dbReference type="AlphaFoldDB" id="A0A382IQX7"/>
<accession>A0A382IQX7</accession>
<dbReference type="Gene3D" id="3.40.50.300">
    <property type="entry name" value="P-loop containing nucleotide triphosphate hydrolases"/>
    <property type="match status" value="1"/>
</dbReference>
<dbReference type="PROSITE" id="PS00688">
    <property type="entry name" value="SIGMA54_INTERACT_3"/>
    <property type="match status" value="1"/>
</dbReference>
<dbReference type="GO" id="GO:0005524">
    <property type="term" value="F:ATP binding"/>
    <property type="evidence" value="ECO:0007669"/>
    <property type="project" value="UniProtKB-KW"/>
</dbReference>
<dbReference type="PANTHER" id="PTHR32071">
    <property type="entry name" value="TRANSCRIPTIONAL REGULATORY PROTEIN"/>
    <property type="match status" value="1"/>
</dbReference>
<sequence>EDPFDVLLTDLRMPGADGLDLIKRAKSLSKQPICILMTAYGSEEMAVDAMRLGADDYIAKGRLQIDELEMRIARALRSQNLETENRALRSQIDTKFGLDHILGQSPAMQEIFEIVQQVAPARASVLVLGESGTGKELIAKAIHNLSPRAKQPLVTVHCAALSPTLLESELFGHEKGAFTGAHERRIGRFEQANGGTLFLDEIGEIDPAIQVKLLRFLGERSFERVGSSNTLTSDARLIAATNLDLEEEVGKGNFREDLFFRLRVVEMRLPPLRERGTDTILMAKAFLKEFAKENDKPIEDLHPDAVEALMNHPWPGNVRELRTALEHAVVLCRGNSITLRDLPPSVRGEPAGSPRA</sequence>
<feature type="domain" description="Response regulatory" evidence="7">
    <location>
        <begin position="1"/>
        <end position="75"/>
    </location>
</feature>
<name>A0A382IQX7_9ZZZZ</name>
<evidence type="ECO:0000259" key="6">
    <source>
        <dbReference type="PROSITE" id="PS50045"/>
    </source>
</evidence>
<feature type="non-terminal residue" evidence="8">
    <location>
        <position position="356"/>
    </location>
</feature>
<feature type="non-terminal residue" evidence="8">
    <location>
        <position position="1"/>
    </location>
</feature>
<evidence type="ECO:0000313" key="8">
    <source>
        <dbReference type="EMBL" id="SVC02016.1"/>
    </source>
</evidence>
<dbReference type="Gene3D" id="3.40.50.2300">
    <property type="match status" value="1"/>
</dbReference>
<keyword evidence="5" id="KW-0804">Transcription</keyword>
<dbReference type="PROSITE" id="PS50045">
    <property type="entry name" value="SIGMA54_INTERACT_4"/>
    <property type="match status" value="1"/>
</dbReference>
<dbReference type="PROSITE" id="PS50110">
    <property type="entry name" value="RESPONSE_REGULATORY"/>
    <property type="match status" value="1"/>
</dbReference>
<keyword evidence="2" id="KW-0067">ATP-binding</keyword>
<dbReference type="SUPFAM" id="SSF52540">
    <property type="entry name" value="P-loop containing nucleoside triphosphate hydrolases"/>
    <property type="match status" value="1"/>
</dbReference>
<dbReference type="CDD" id="cd00009">
    <property type="entry name" value="AAA"/>
    <property type="match status" value="1"/>
</dbReference>
<reference evidence="8" key="1">
    <citation type="submission" date="2018-05" db="EMBL/GenBank/DDBJ databases">
        <authorList>
            <person name="Lanie J.A."/>
            <person name="Ng W.-L."/>
            <person name="Kazmierczak K.M."/>
            <person name="Andrzejewski T.M."/>
            <person name="Davidsen T.M."/>
            <person name="Wayne K.J."/>
            <person name="Tettelin H."/>
            <person name="Glass J.I."/>
            <person name="Rusch D."/>
            <person name="Podicherti R."/>
            <person name="Tsui H.-C.T."/>
            <person name="Winkler M.E."/>
        </authorList>
    </citation>
    <scope>NUCLEOTIDE SEQUENCE</scope>
</reference>
<keyword evidence="4" id="KW-0238">DNA-binding</keyword>
<proteinExistence type="predicted"/>
<dbReference type="InterPro" id="IPR011006">
    <property type="entry name" value="CheY-like_superfamily"/>
</dbReference>
<dbReference type="InterPro" id="IPR001789">
    <property type="entry name" value="Sig_transdc_resp-reg_receiver"/>
</dbReference>
<evidence type="ECO:0008006" key="9">
    <source>
        <dbReference type="Google" id="ProtNLM"/>
    </source>
</evidence>
<dbReference type="PROSITE" id="PS00675">
    <property type="entry name" value="SIGMA54_INTERACT_1"/>
    <property type="match status" value="1"/>
</dbReference>
<dbReference type="Pfam" id="PF25601">
    <property type="entry name" value="AAA_lid_14"/>
    <property type="match status" value="1"/>
</dbReference>
<dbReference type="Gene3D" id="1.10.8.60">
    <property type="match status" value="1"/>
</dbReference>
<gene>
    <name evidence="8" type="ORF">METZ01_LOCUS254870</name>
</gene>
<dbReference type="InterPro" id="IPR002078">
    <property type="entry name" value="Sigma_54_int"/>
</dbReference>
<organism evidence="8">
    <name type="scientific">marine metagenome</name>
    <dbReference type="NCBI Taxonomy" id="408172"/>
    <lineage>
        <taxon>unclassified sequences</taxon>
        <taxon>metagenomes</taxon>
        <taxon>ecological metagenomes</taxon>
    </lineage>
</organism>
<evidence type="ECO:0000256" key="3">
    <source>
        <dbReference type="ARBA" id="ARBA00023015"/>
    </source>
</evidence>
<dbReference type="GO" id="GO:0000160">
    <property type="term" value="P:phosphorelay signal transduction system"/>
    <property type="evidence" value="ECO:0007669"/>
    <property type="project" value="InterPro"/>
</dbReference>
<evidence type="ECO:0000259" key="7">
    <source>
        <dbReference type="PROSITE" id="PS50110"/>
    </source>
</evidence>
<dbReference type="GO" id="GO:0006355">
    <property type="term" value="P:regulation of DNA-templated transcription"/>
    <property type="evidence" value="ECO:0007669"/>
    <property type="project" value="InterPro"/>
</dbReference>
<dbReference type="GO" id="GO:0003677">
    <property type="term" value="F:DNA binding"/>
    <property type="evidence" value="ECO:0007669"/>
    <property type="project" value="UniProtKB-KW"/>
</dbReference>
<dbReference type="InterPro" id="IPR025944">
    <property type="entry name" value="Sigma_54_int_dom_CS"/>
</dbReference>
<evidence type="ECO:0000256" key="5">
    <source>
        <dbReference type="ARBA" id="ARBA00023163"/>
    </source>
</evidence>
<dbReference type="Pfam" id="PF00072">
    <property type="entry name" value="Response_reg"/>
    <property type="match status" value="1"/>
</dbReference>
<keyword evidence="3" id="KW-0805">Transcription regulation</keyword>
<dbReference type="InterPro" id="IPR025662">
    <property type="entry name" value="Sigma_54_int_dom_ATP-bd_1"/>
</dbReference>
<dbReference type="InterPro" id="IPR058031">
    <property type="entry name" value="AAA_lid_NorR"/>
</dbReference>
<dbReference type="Pfam" id="PF00158">
    <property type="entry name" value="Sigma54_activat"/>
    <property type="match status" value="1"/>
</dbReference>
<dbReference type="EMBL" id="UINC01068986">
    <property type="protein sequence ID" value="SVC02016.1"/>
    <property type="molecule type" value="Genomic_DNA"/>
</dbReference>
<dbReference type="InterPro" id="IPR003593">
    <property type="entry name" value="AAA+_ATPase"/>
</dbReference>
<dbReference type="SUPFAM" id="SSF52172">
    <property type="entry name" value="CheY-like"/>
    <property type="match status" value="1"/>
</dbReference>
<dbReference type="InterPro" id="IPR025943">
    <property type="entry name" value="Sigma_54_int_dom_ATP-bd_2"/>
</dbReference>
<feature type="domain" description="Sigma-54 factor interaction" evidence="6">
    <location>
        <begin position="101"/>
        <end position="330"/>
    </location>
</feature>
<keyword evidence="1" id="KW-0547">Nucleotide-binding</keyword>
<dbReference type="PROSITE" id="PS00676">
    <property type="entry name" value="SIGMA54_INTERACT_2"/>
    <property type="match status" value="1"/>
</dbReference>
<evidence type="ECO:0000256" key="4">
    <source>
        <dbReference type="ARBA" id="ARBA00023125"/>
    </source>
</evidence>
<dbReference type="FunFam" id="3.40.50.300:FF:000006">
    <property type="entry name" value="DNA-binding transcriptional regulator NtrC"/>
    <property type="match status" value="1"/>
</dbReference>
<protein>
    <recommendedName>
        <fullName evidence="9">Transcriptional regulator</fullName>
    </recommendedName>
</protein>